<feature type="domain" description="HTH cro/C1-type" evidence="1">
    <location>
        <begin position="8"/>
        <end position="61"/>
    </location>
</feature>
<dbReference type="EMBL" id="JADRCR010000019">
    <property type="protein sequence ID" value="MBK5145960.1"/>
    <property type="molecule type" value="Genomic_DNA"/>
</dbReference>
<evidence type="ECO:0000313" key="3">
    <source>
        <dbReference type="Proteomes" id="UP001296921"/>
    </source>
</evidence>
<proteinExistence type="predicted"/>
<evidence type="ECO:0000313" key="2">
    <source>
        <dbReference type="EMBL" id="MBK5145960.1"/>
    </source>
</evidence>
<comment type="caution">
    <text evidence="2">The sequence shown here is derived from an EMBL/GenBank/DDBJ whole genome shotgun (WGS) entry which is preliminary data.</text>
</comment>
<dbReference type="InterPro" id="IPR001387">
    <property type="entry name" value="Cro/C1-type_HTH"/>
</dbReference>
<dbReference type="RefSeq" id="WP_218468725.1">
    <property type="nucleotide sequence ID" value="NZ_JADRCR010000019.1"/>
</dbReference>
<sequence length="168" mass="18901">MSTFGERLKEERSRLRLNQEEFAALGGVRRGAQVNYEKDERAPDSNYMTSIANNGVDIQYVLTGNRSRIEPLGSTMNYASLGKTTSIAKVGNSMDGLYNKSEVTPVPLNKELLHRIAVMLESAAKQAGKRWTMVQMIDTTALVYNFLIQEEIINDEKIERTLKLVVNN</sequence>
<organism evidence="2 3">
    <name type="scientific">Limnobaculum allomyrinae</name>
    <dbReference type="NCBI Taxonomy" id="2791986"/>
    <lineage>
        <taxon>Bacteria</taxon>
        <taxon>Pseudomonadati</taxon>
        <taxon>Pseudomonadota</taxon>
        <taxon>Gammaproteobacteria</taxon>
        <taxon>Enterobacterales</taxon>
        <taxon>Budviciaceae</taxon>
        <taxon>Limnobaculum</taxon>
    </lineage>
</organism>
<gene>
    <name evidence="2" type="ORF">I2494_20025</name>
</gene>
<keyword evidence="3" id="KW-1185">Reference proteome</keyword>
<protein>
    <submittedName>
        <fullName evidence="2">Helix-turn-helix transcriptional regulator</fullName>
    </submittedName>
</protein>
<accession>A0ABS1IXP3</accession>
<dbReference type="PROSITE" id="PS50943">
    <property type="entry name" value="HTH_CROC1"/>
    <property type="match status" value="1"/>
</dbReference>
<name>A0ABS1IXP3_9GAMM</name>
<evidence type="ECO:0000259" key="1">
    <source>
        <dbReference type="PROSITE" id="PS50943"/>
    </source>
</evidence>
<dbReference type="CDD" id="cd00093">
    <property type="entry name" value="HTH_XRE"/>
    <property type="match status" value="1"/>
</dbReference>
<reference evidence="2 3" key="1">
    <citation type="submission" date="2020-11" db="EMBL/GenBank/DDBJ databases">
        <title>Insectihabitans protaetiae gen. nov. sp. nov. and Insectihabitans allomyrinae sp. nov., isolated from larvae of Protaetia brevitarsis seulensis and Allomyrina dichotoma, respectively.</title>
        <authorList>
            <person name="Lee S.D."/>
            <person name="Byeon Y.-S."/>
            <person name="Kim S.-M."/>
            <person name="Yang H.L."/>
            <person name="Kim I.S."/>
        </authorList>
    </citation>
    <scope>NUCLEOTIDE SEQUENCE [LARGE SCALE GENOMIC DNA]</scope>
    <source>
        <strain evidence="2 3">BWR-B9</strain>
    </source>
</reference>
<dbReference type="Proteomes" id="UP001296921">
    <property type="component" value="Unassembled WGS sequence"/>
</dbReference>